<sequence>MSETTEKLFRTPQDALVFAFNYSMQRGDRPLVDRLAAPAARTGKGLSGNDGAGQAGMIRRFIDGSDSVDYLKGLWDWARTKYKKTEIAQIEEAGDRGLIFLEEERRCSEVYVEFEQLTIVERAAITARFAPRSFICNCTHPCCSGYTPNPEWQKAISDLTQAALTPLSGHLSHYLVRRRLVEEVFGVKVKLELLAEKSSVSKNTITAHRKIIRVWLSGQKAQPAKGAREAQPAIDGVESGARKKIDDLLSSTKFVGAPE</sequence>
<dbReference type="OrthoDB" id="9115108at2"/>
<dbReference type="AlphaFoldDB" id="A0A2S4MDG2"/>
<accession>A0A2S4MDG2</accession>
<evidence type="ECO:0000313" key="2">
    <source>
        <dbReference type="Proteomes" id="UP000237381"/>
    </source>
</evidence>
<comment type="caution">
    <text evidence="1">The sequence shown here is derived from an EMBL/GenBank/DDBJ whole genome shotgun (WGS) entry which is preliminary data.</text>
</comment>
<dbReference type="EMBL" id="PQGA01000004">
    <property type="protein sequence ID" value="POR52772.1"/>
    <property type="molecule type" value="Genomic_DNA"/>
</dbReference>
<protein>
    <submittedName>
        <fullName evidence="1">Uncharacterized protein</fullName>
    </submittedName>
</protein>
<evidence type="ECO:0000313" key="1">
    <source>
        <dbReference type="EMBL" id="POR52772.1"/>
    </source>
</evidence>
<dbReference type="RefSeq" id="WP_103704183.1">
    <property type="nucleotide sequence ID" value="NZ_PQGA01000004.1"/>
</dbReference>
<organism evidence="1 2">
    <name type="scientific">Paraburkholderia eburnea</name>
    <dbReference type="NCBI Taxonomy" id="1189126"/>
    <lineage>
        <taxon>Bacteria</taxon>
        <taxon>Pseudomonadati</taxon>
        <taxon>Pseudomonadota</taxon>
        <taxon>Betaproteobacteria</taxon>
        <taxon>Burkholderiales</taxon>
        <taxon>Burkholderiaceae</taxon>
        <taxon>Paraburkholderia</taxon>
    </lineage>
</organism>
<keyword evidence="2" id="KW-1185">Reference proteome</keyword>
<dbReference type="Proteomes" id="UP000237381">
    <property type="component" value="Unassembled WGS sequence"/>
</dbReference>
<proteinExistence type="predicted"/>
<reference evidence="1 2" key="1">
    <citation type="submission" date="2018-01" db="EMBL/GenBank/DDBJ databases">
        <title>Genomic Encyclopedia of Type Strains, Phase III (KMG-III): the genomes of soil and plant-associated and newly described type strains.</title>
        <authorList>
            <person name="Whitman W."/>
        </authorList>
    </citation>
    <scope>NUCLEOTIDE SEQUENCE [LARGE SCALE GENOMIC DNA]</scope>
    <source>
        <strain evidence="1 2">JCM 18070</strain>
    </source>
</reference>
<name>A0A2S4MDG2_9BURK</name>
<gene>
    <name evidence="1" type="ORF">B0G62_10469</name>
</gene>